<dbReference type="PANTHER" id="PTHR47691">
    <property type="entry name" value="REGULATOR-RELATED"/>
    <property type="match status" value="1"/>
</dbReference>
<dbReference type="Proteomes" id="UP000184501">
    <property type="component" value="Unassembled WGS sequence"/>
</dbReference>
<dbReference type="InterPro" id="IPR011990">
    <property type="entry name" value="TPR-like_helical_dom_sf"/>
</dbReference>
<accession>A0A1M5I6Z8</accession>
<dbReference type="PROSITE" id="PS50005">
    <property type="entry name" value="TPR"/>
    <property type="match status" value="1"/>
</dbReference>
<proteinExistence type="predicted"/>
<dbReference type="SMART" id="SM00028">
    <property type="entry name" value="TPR"/>
    <property type="match status" value="5"/>
</dbReference>
<dbReference type="EMBL" id="FQVN01000007">
    <property type="protein sequence ID" value="SHG23553.1"/>
    <property type="molecule type" value="Genomic_DNA"/>
</dbReference>
<keyword evidence="1" id="KW-0802">TPR repeat</keyword>
<reference evidence="4 5" key="1">
    <citation type="submission" date="2016-11" db="EMBL/GenBank/DDBJ databases">
        <authorList>
            <person name="Jaros S."/>
            <person name="Januszkiewicz K."/>
            <person name="Wedrychowicz H."/>
        </authorList>
    </citation>
    <scope>NUCLEOTIDE SEQUENCE [LARGE SCALE GENOMIC DNA]</scope>
    <source>
        <strain evidence="4 5">DSM 44523</strain>
    </source>
</reference>
<dbReference type="Gene3D" id="3.40.50.300">
    <property type="entry name" value="P-loop containing nucleotide triphosphate hydrolases"/>
    <property type="match status" value="1"/>
</dbReference>
<feature type="coiled-coil region" evidence="2">
    <location>
        <begin position="539"/>
        <end position="566"/>
    </location>
</feature>
<sequence length="745" mass="80222">MVAMRGSGRAHGPETPPDRGEALGRNDVSADSVGVVVQAGVVHGGLHVQPPPEPVVPRQLPAAPAPFTGRAADLAELDRAVESLPGAGSPPRPDPANAGTGATVVISAIGGAGGIGKTWLALTWAHRHADRFPDGQLFVDLRGFSPEAEPMPPAVAVRGFLDALGVDPARVPADTAAQTGLYRSLVARRRMLVVLDNAATAEQVAPLLPGGGPSVVVVTSRNRLTGLITRHGARPLHLDTLTDDEARALLVGRLGVTRVATEADAVADLIRWCGGFPLALGLVAGRARSTPQVPLAEFVAELREFGVDALDDDDPAASLPTVLSLSLRGLTPRQRTVFGLLGVAPGPDISLPAVASLADLRLSEARGTVRALEDASLQARQANGRFSPHDLVRGYATTIAHRDLTSGTREAALRRVLDFYTHTAYQADRLLEPHRTPIRLDPPARGVHPHPMSDAPAALAWFDAEHANLLAAQHTAATRGLHHLTWRLAWALTTFHNRRGRLHDRLVVWRAAVDAAAHLPDPAARPLALRLVGLAQANLGRHEEAVEHLRQALALAERQNDRTHQALVHRMLARAWMLRGDDRRALGHASQALDLYRGLDLPVFEAEALNAVGWCAARLDDHDTARAHCEAALALHQRHHHVEGEAGTLDSLGYIAHRTGNHREAVRRYRQALALFRALGHSYQSADTLDHLGRSHLALGHHEAARVVWREALGLYRRQERPEDVRRVRQQLDGLDCAGRAVPEP</sequence>
<keyword evidence="2" id="KW-0175">Coiled coil</keyword>
<dbReference type="InterPro" id="IPR019734">
    <property type="entry name" value="TPR_rpt"/>
</dbReference>
<evidence type="ECO:0000256" key="2">
    <source>
        <dbReference type="SAM" id="Coils"/>
    </source>
</evidence>
<gene>
    <name evidence="4" type="ORF">SAMN05444320_107116</name>
</gene>
<dbReference type="Gene3D" id="1.25.40.10">
    <property type="entry name" value="Tetratricopeptide repeat domain"/>
    <property type="match status" value="2"/>
</dbReference>
<dbReference type="Pfam" id="PF13374">
    <property type="entry name" value="TPR_10"/>
    <property type="match status" value="1"/>
</dbReference>
<evidence type="ECO:0000313" key="4">
    <source>
        <dbReference type="EMBL" id="SHG23553.1"/>
    </source>
</evidence>
<dbReference type="AlphaFoldDB" id="A0A1M5I6Z8"/>
<evidence type="ECO:0000256" key="1">
    <source>
        <dbReference type="PROSITE-ProRule" id="PRU00339"/>
    </source>
</evidence>
<dbReference type="PRINTS" id="PR00364">
    <property type="entry name" value="DISEASERSIST"/>
</dbReference>
<dbReference type="Pfam" id="PF13424">
    <property type="entry name" value="TPR_12"/>
    <property type="match status" value="2"/>
</dbReference>
<name>A0A1M5I6Z8_STRHI</name>
<dbReference type="PANTHER" id="PTHR47691:SF3">
    <property type="entry name" value="HTH-TYPE TRANSCRIPTIONAL REGULATOR RV0890C-RELATED"/>
    <property type="match status" value="1"/>
</dbReference>
<feature type="region of interest" description="Disordered" evidence="3">
    <location>
        <begin position="1"/>
        <end position="29"/>
    </location>
</feature>
<protein>
    <submittedName>
        <fullName evidence="4">Tetratricopeptide (TPR) repeat</fullName>
    </submittedName>
</protein>
<dbReference type="SUPFAM" id="SSF48452">
    <property type="entry name" value="TPR-like"/>
    <property type="match status" value="1"/>
</dbReference>
<organism evidence="4 5">
    <name type="scientific">Streptoalloteichus hindustanus</name>
    <dbReference type="NCBI Taxonomy" id="2017"/>
    <lineage>
        <taxon>Bacteria</taxon>
        <taxon>Bacillati</taxon>
        <taxon>Actinomycetota</taxon>
        <taxon>Actinomycetes</taxon>
        <taxon>Pseudonocardiales</taxon>
        <taxon>Pseudonocardiaceae</taxon>
        <taxon>Streptoalloteichus</taxon>
    </lineage>
</organism>
<dbReference type="InterPro" id="IPR027417">
    <property type="entry name" value="P-loop_NTPase"/>
</dbReference>
<evidence type="ECO:0000313" key="5">
    <source>
        <dbReference type="Proteomes" id="UP000184501"/>
    </source>
</evidence>
<feature type="repeat" description="TPR" evidence="1">
    <location>
        <begin position="526"/>
        <end position="559"/>
    </location>
</feature>
<keyword evidence="5" id="KW-1185">Reference proteome</keyword>
<dbReference type="STRING" id="2017.SAMN05444320_107116"/>
<evidence type="ECO:0000256" key="3">
    <source>
        <dbReference type="SAM" id="MobiDB-lite"/>
    </source>
</evidence>
<dbReference type="SUPFAM" id="SSF52540">
    <property type="entry name" value="P-loop containing nucleoside triphosphate hydrolases"/>
    <property type="match status" value="1"/>
</dbReference>